<dbReference type="Proteomes" id="UP001251528">
    <property type="component" value="Unassembled WGS sequence"/>
</dbReference>
<dbReference type="Pfam" id="PF06985">
    <property type="entry name" value="HET"/>
    <property type="match status" value="1"/>
</dbReference>
<dbReference type="EMBL" id="JASWJB010000532">
    <property type="protein sequence ID" value="KAK2589889.1"/>
    <property type="molecule type" value="Genomic_DNA"/>
</dbReference>
<protein>
    <recommendedName>
        <fullName evidence="1">Heterokaryon incompatibility domain-containing protein</fullName>
    </recommendedName>
</protein>
<dbReference type="Pfam" id="PF26639">
    <property type="entry name" value="Het-6_barrel"/>
    <property type="match status" value="1"/>
</dbReference>
<organism evidence="2 3">
    <name type="scientific">Conoideocrella luteorostrata</name>
    <dbReference type="NCBI Taxonomy" id="1105319"/>
    <lineage>
        <taxon>Eukaryota</taxon>
        <taxon>Fungi</taxon>
        <taxon>Dikarya</taxon>
        <taxon>Ascomycota</taxon>
        <taxon>Pezizomycotina</taxon>
        <taxon>Sordariomycetes</taxon>
        <taxon>Hypocreomycetidae</taxon>
        <taxon>Hypocreales</taxon>
        <taxon>Clavicipitaceae</taxon>
        <taxon>Conoideocrella</taxon>
    </lineage>
</organism>
<proteinExistence type="predicted"/>
<dbReference type="InterPro" id="IPR010730">
    <property type="entry name" value="HET"/>
</dbReference>
<evidence type="ECO:0000313" key="3">
    <source>
        <dbReference type="Proteomes" id="UP001251528"/>
    </source>
</evidence>
<dbReference type="PANTHER" id="PTHR24148">
    <property type="entry name" value="ANKYRIN REPEAT DOMAIN-CONTAINING PROTEIN 39 HOMOLOG-RELATED"/>
    <property type="match status" value="1"/>
</dbReference>
<comment type="caution">
    <text evidence="2">The sequence shown here is derived from an EMBL/GenBank/DDBJ whole genome shotgun (WGS) entry which is preliminary data.</text>
</comment>
<sequence>MTYIHKPLADNDIRVLTIEPGGGDHTEPIVCHLEHVPLLPTLEHTSQSRWRGDSYIWPETRQNYDSTIIFKENVQPDSYGAASKTDCETTLEEDQEVLDWRYEWGDYVALSYVWGCPGPEKRITLNGLPFTVTSNLFEALLQLRQSQRIQQGFKVWIDAICINQNDLEERGSQVGRMRDIYASAWHVVMWLGAEADNSDLALTTLRWLALLTRAKPALDTVYRQTKTVDARPLFVKWSSYKSPFRKEIYKALFSLLTRSYWTRMWILQEVASARCDAPVICGKRCLEWRDMHDSAQYIARDEARFGRDIMDSVRPRILTTWSFEFTRSRVLSERQWASERMWDLLIEMTKLQAKQKREIDRSPAIDVSRPLLLGREAAVTDEKDRVYGILGIRGIAEKITVKPDYALSLREIYIDFSAKLLTEKDINIIRMVGRSSGSIYAGWIFDDVPDALNHSCITPLVGPLLKSLKRSRNETIVGIDCPHNLPSWVVCWSCKPAPTAQLLGEYKAGGSSASSDTTFCLKTLSLTTKGRIIDAVRSLSSFHHSEVDVRYPMNPTGLNTNLYGDLQAIRTALWRTIVGDTTSKGGASAPEEYSWLLDPRLWNQGVAGVYTNGFGLHSFMGGNMHLKLCGYTLGQLIFGGDKLNWWQRRIGIDQLYNPTKEQCEALSWAMNSLAWRRLIGTEQGRMGLVSGAVETRDAIAIIRGCDTPMILRERGDGWKVIGEAYIHGVMQGKMAMEDNDNEFTDVKIY</sequence>
<evidence type="ECO:0000259" key="1">
    <source>
        <dbReference type="Pfam" id="PF06985"/>
    </source>
</evidence>
<evidence type="ECO:0000313" key="2">
    <source>
        <dbReference type="EMBL" id="KAK2589889.1"/>
    </source>
</evidence>
<reference evidence="2" key="1">
    <citation type="submission" date="2023-06" db="EMBL/GenBank/DDBJ databases">
        <title>Conoideocrella luteorostrata (Hypocreales: Clavicipitaceae), a potential biocontrol fungus for elongate hemlock scale in United States Christmas tree production areas.</title>
        <authorList>
            <person name="Barrett H."/>
            <person name="Lovett B."/>
            <person name="Macias A.M."/>
            <person name="Stajich J.E."/>
            <person name="Kasson M.T."/>
        </authorList>
    </citation>
    <scope>NUCLEOTIDE SEQUENCE</scope>
    <source>
        <strain evidence="2">ARSEF 14590</strain>
    </source>
</reference>
<dbReference type="InterPro" id="IPR052895">
    <property type="entry name" value="HetReg/Transcr_Mod"/>
</dbReference>
<keyword evidence="3" id="KW-1185">Reference proteome</keyword>
<gene>
    <name evidence="2" type="ORF">QQS21_012429</name>
</gene>
<feature type="domain" description="Heterokaryon incompatibility" evidence="1">
    <location>
        <begin position="107"/>
        <end position="269"/>
    </location>
</feature>
<name>A0AAJ0FSG3_9HYPO</name>
<accession>A0AAJ0FSG3</accession>
<dbReference type="PANTHER" id="PTHR24148:SF77">
    <property type="entry name" value="HETEROKARYON INCOMPATIBILITY DOMAIN-CONTAINING PROTEIN"/>
    <property type="match status" value="1"/>
</dbReference>
<dbReference type="AlphaFoldDB" id="A0AAJ0FSG3"/>